<evidence type="ECO:0008006" key="3">
    <source>
        <dbReference type="Google" id="ProtNLM"/>
    </source>
</evidence>
<evidence type="ECO:0000313" key="1">
    <source>
        <dbReference type="EMBL" id="GAA4026763.1"/>
    </source>
</evidence>
<dbReference type="InterPro" id="IPR010982">
    <property type="entry name" value="Lambda_DNA-bd_dom_sf"/>
</dbReference>
<dbReference type="EMBL" id="BAABDK010000008">
    <property type="protein sequence ID" value="GAA4026763.1"/>
    <property type="molecule type" value="Genomic_DNA"/>
</dbReference>
<dbReference type="RefSeq" id="WP_345050675.1">
    <property type="nucleotide sequence ID" value="NZ_BAABDK010000008.1"/>
</dbReference>
<proteinExistence type="predicted"/>
<protein>
    <recommendedName>
        <fullName evidence="3">HTH cro/C1-type domain-containing protein</fullName>
    </recommendedName>
</protein>
<gene>
    <name evidence="1" type="ORF">GCM10022409_08390</name>
</gene>
<sequence length="213" mass="22182">MARHVATATSLIARVRAWFGLAQAELALYLGISPPLVRDLETNRRTLTSAVSAALLPLLLQLPPPEVPAAPATGAALPPNTPAPDAADLDFRRRECLHRAGRLSAQADALAARAHVAARWAAARPALSPPSEDAPAPDTPAAQALAVALAQAADPTDPARARDHARWLRGWLAARAAPLSVAEATRFHRLRAQAAGLLAEAAALAEALAPPFP</sequence>
<dbReference type="CDD" id="cd00093">
    <property type="entry name" value="HTH_XRE"/>
    <property type="match status" value="1"/>
</dbReference>
<dbReference type="SUPFAM" id="SSF47413">
    <property type="entry name" value="lambda repressor-like DNA-binding domains"/>
    <property type="match status" value="1"/>
</dbReference>
<name>A0ABP7TIA9_9BACT</name>
<keyword evidence="2" id="KW-1185">Reference proteome</keyword>
<accession>A0ABP7TIA9</accession>
<comment type="caution">
    <text evidence="1">The sequence shown here is derived from an EMBL/GenBank/DDBJ whole genome shotgun (WGS) entry which is preliminary data.</text>
</comment>
<dbReference type="InterPro" id="IPR001387">
    <property type="entry name" value="Cro/C1-type_HTH"/>
</dbReference>
<reference evidence="2" key="1">
    <citation type="journal article" date="2019" name="Int. J. Syst. Evol. Microbiol.">
        <title>The Global Catalogue of Microorganisms (GCM) 10K type strain sequencing project: providing services to taxonomists for standard genome sequencing and annotation.</title>
        <authorList>
            <consortium name="The Broad Institute Genomics Platform"/>
            <consortium name="The Broad Institute Genome Sequencing Center for Infectious Disease"/>
            <person name="Wu L."/>
            <person name="Ma J."/>
        </authorList>
    </citation>
    <scope>NUCLEOTIDE SEQUENCE [LARGE SCALE GENOMIC DNA]</scope>
    <source>
        <strain evidence="2">JCM 17225</strain>
    </source>
</reference>
<evidence type="ECO:0000313" key="2">
    <source>
        <dbReference type="Proteomes" id="UP001501469"/>
    </source>
</evidence>
<organism evidence="1 2">
    <name type="scientific">Hymenobacter glaciei</name>
    <dbReference type="NCBI Taxonomy" id="877209"/>
    <lineage>
        <taxon>Bacteria</taxon>
        <taxon>Pseudomonadati</taxon>
        <taxon>Bacteroidota</taxon>
        <taxon>Cytophagia</taxon>
        <taxon>Cytophagales</taxon>
        <taxon>Hymenobacteraceae</taxon>
        <taxon>Hymenobacter</taxon>
    </lineage>
</organism>
<dbReference type="Proteomes" id="UP001501469">
    <property type="component" value="Unassembled WGS sequence"/>
</dbReference>